<evidence type="ECO:0000313" key="5">
    <source>
        <dbReference type="EMBL" id="OAJ58766.1"/>
    </source>
</evidence>
<keyword evidence="1" id="KW-0472">Membrane</keyword>
<dbReference type="InterPro" id="IPR017731">
    <property type="entry name" value="TssM1-like"/>
</dbReference>
<dbReference type="InterPro" id="IPR009612">
    <property type="entry name" value="IcmF-rel"/>
</dbReference>
<accession>A0A1A9NCR7</accession>
<gene>
    <name evidence="5" type="ORF">A6V36_29710</name>
    <name evidence="6" type="ORF">A6V37_20005</name>
</gene>
<reference evidence="7 8" key="1">
    <citation type="submission" date="2016-04" db="EMBL/GenBank/DDBJ databases">
        <title>Reclassification of Paraburkholderia panaciterrae (Farh et al. 2015) Dobritsa &amp; Samadpour 2016 as a later homotypic synonym of Paraburkholderia ginsengiterrae (Farh et al. 2015) Dobritsa &amp; Samadpour 2016.</title>
        <authorList>
            <person name="Dobritsa A.P."/>
            <person name="Kutumbaka K."/>
            <person name="Samadpour M."/>
        </authorList>
    </citation>
    <scope>NUCLEOTIDE SEQUENCE [LARGE SCALE GENOMIC DNA]</scope>
    <source>
        <strain evidence="6 8">DCY85</strain>
        <strain evidence="5 7">DCY85-1</strain>
    </source>
</reference>
<feature type="domain" description="IcmF-related" evidence="3">
    <location>
        <begin position="521"/>
        <end position="826"/>
    </location>
</feature>
<keyword evidence="1" id="KW-1133">Transmembrane helix</keyword>
<dbReference type="EMBL" id="LXJZ01000173">
    <property type="protein sequence ID" value="OAJ58766.1"/>
    <property type="molecule type" value="Genomic_DNA"/>
</dbReference>
<protein>
    <submittedName>
        <fullName evidence="6">Type VI secretion protein</fullName>
    </submittedName>
</protein>
<evidence type="ECO:0000313" key="8">
    <source>
        <dbReference type="Proteomes" id="UP000078116"/>
    </source>
</evidence>
<dbReference type="EMBL" id="LXKA01000121">
    <property type="protein sequence ID" value="OAJ63697.1"/>
    <property type="molecule type" value="Genomic_DNA"/>
</dbReference>
<dbReference type="InterPro" id="IPR025743">
    <property type="entry name" value="TssM1_N"/>
</dbReference>
<dbReference type="NCBIfam" id="TIGR03348">
    <property type="entry name" value="VI_IcmF"/>
    <property type="match status" value="1"/>
</dbReference>
<keyword evidence="7" id="KW-1185">Reference proteome</keyword>
<dbReference type="AlphaFoldDB" id="A0A1A9NCR7"/>
<dbReference type="Proteomes" id="UP000077961">
    <property type="component" value="Unassembled WGS sequence"/>
</dbReference>
<evidence type="ECO:0000313" key="6">
    <source>
        <dbReference type="EMBL" id="OAJ63697.1"/>
    </source>
</evidence>
<dbReference type="Gene3D" id="3.40.50.300">
    <property type="entry name" value="P-loop containing nucleotide triphosphate hydrolases"/>
    <property type="match status" value="1"/>
</dbReference>
<organism evidence="6 8">
    <name type="scientific">Paraburkholderia ginsengiterrae</name>
    <dbReference type="NCBI Taxonomy" id="1462993"/>
    <lineage>
        <taxon>Bacteria</taxon>
        <taxon>Pseudomonadati</taxon>
        <taxon>Pseudomonadota</taxon>
        <taxon>Betaproteobacteria</taxon>
        <taxon>Burkholderiales</taxon>
        <taxon>Burkholderiaceae</taxon>
        <taxon>Paraburkholderia</taxon>
    </lineage>
</organism>
<evidence type="ECO:0000313" key="7">
    <source>
        <dbReference type="Proteomes" id="UP000077961"/>
    </source>
</evidence>
<dbReference type="Proteomes" id="UP000078116">
    <property type="component" value="Unassembled WGS sequence"/>
</dbReference>
<evidence type="ECO:0000259" key="2">
    <source>
        <dbReference type="Pfam" id="PF06744"/>
    </source>
</evidence>
<dbReference type="PANTHER" id="PTHR36153">
    <property type="entry name" value="INNER MEMBRANE PROTEIN-RELATED"/>
    <property type="match status" value="1"/>
</dbReference>
<dbReference type="Pfam" id="PF06744">
    <property type="entry name" value="IcmF_C"/>
    <property type="match status" value="1"/>
</dbReference>
<dbReference type="STRING" id="1462993.A6V36_29710"/>
<feature type="domain" description="Type VI secretion system IcmF C-terminal" evidence="2">
    <location>
        <begin position="1070"/>
        <end position="1176"/>
    </location>
</feature>
<feature type="domain" description="Type VI secretion system component TssM1 N-terminal" evidence="4">
    <location>
        <begin position="213"/>
        <end position="471"/>
    </location>
</feature>
<name>A0A1A9NCR7_9BURK</name>
<dbReference type="OrthoDB" id="9758229at2"/>
<proteinExistence type="predicted"/>
<dbReference type="InterPro" id="IPR027417">
    <property type="entry name" value="P-loop_NTPase"/>
</dbReference>
<dbReference type="CDD" id="cd00882">
    <property type="entry name" value="Ras_like_GTPase"/>
    <property type="match status" value="1"/>
</dbReference>
<feature type="transmembrane region" description="Helical" evidence="1">
    <location>
        <begin position="468"/>
        <end position="488"/>
    </location>
</feature>
<evidence type="ECO:0000256" key="1">
    <source>
        <dbReference type="SAM" id="Phobius"/>
    </source>
</evidence>
<dbReference type="RefSeq" id="WP_064268131.1">
    <property type="nucleotide sequence ID" value="NZ_LXJZ01000173.1"/>
</dbReference>
<dbReference type="Pfam" id="PF14331">
    <property type="entry name" value="IcmF-related_N"/>
    <property type="match status" value="1"/>
</dbReference>
<dbReference type="InterPro" id="IPR053156">
    <property type="entry name" value="T6SS_TssM-like"/>
</dbReference>
<comment type="caution">
    <text evidence="6">The sequence shown here is derived from an EMBL/GenBank/DDBJ whole genome shotgun (WGS) entry which is preliminary data.</text>
</comment>
<dbReference type="Pfam" id="PF06761">
    <property type="entry name" value="IcmF-related"/>
    <property type="match status" value="1"/>
</dbReference>
<dbReference type="PANTHER" id="PTHR36153:SF1">
    <property type="entry name" value="TYPE VI SECRETION SYSTEM COMPONENT TSSM1"/>
    <property type="match status" value="1"/>
</dbReference>
<keyword evidence="1" id="KW-0812">Transmembrane</keyword>
<feature type="transmembrane region" description="Helical" evidence="1">
    <location>
        <begin position="48"/>
        <end position="68"/>
    </location>
</feature>
<dbReference type="SUPFAM" id="SSF52540">
    <property type="entry name" value="P-loop containing nucleoside triphosphate hydrolases"/>
    <property type="match status" value="1"/>
</dbReference>
<dbReference type="InterPro" id="IPR010623">
    <property type="entry name" value="IcmF_C"/>
</dbReference>
<feature type="transmembrane region" description="Helical" evidence="1">
    <location>
        <begin position="7"/>
        <end position="28"/>
    </location>
</feature>
<evidence type="ECO:0000259" key="4">
    <source>
        <dbReference type="Pfam" id="PF14331"/>
    </source>
</evidence>
<evidence type="ECO:0000259" key="3">
    <source>
        <dbReference type="Pfam" id="PF06761"/>
    </source>
</evidence>
<sequence>MKRLFSWLTRAWVLAFFGALALSLIVWIDGPLVAFNGHAPLESASSRLTLIAIIFVLWAGFFIVKWLIGRLANLKLMQSVAAQPAAAADADAANAAGAAGASTPGNTRTSAEVAALNQRFQEALAVLRQARGGRRFGGQYLYQTPWYMFVGAPGAGKTTALVHSGLKFPLADKLGREAIRGIGGTRNCDWWFTDEAVLLDTAGRYTTQDSDSEADKAAWTGFLQLLKKYRRRRPINGVIVAVSVADLLRQTEADRKQQAQSIRERIKELHERLGIRFPIYVLVTKCDLLAGFVEFFDDLGRDERASVLGMTFPVAEAASVDQLLSAFPAEFDALEARLQTRVLDRLQAERDVRRRALIYGFPQQLASLRDLLGGFLGDVFQSSRYEENALLRGVYFTSGTQEGSPIDRVMGALAASFGVDRQVLVANTASGRSYFITRLLRDVLFQESGLAGADLRVERRRAWLQRGAWVLAAVLILLVAAGLITSYVRNKAYVNEVSLQVASIDAQARNLVPDAGVASVLPLLDAARAIPGGYADRMGGAPFLMTMGLYQGDKLGSAAQALYQRLLRQTLLPRLVGRLEDQLRRGDANNPQYLYETLRVYLMLGDPRHFDADSVAGWADYDWSRNLAGRLTDDQRKDLSAHMAALLEHVEDDGPVTLDGDLVASTRAALARVPLQQRVYASLLRGLQRTGLPDVSLASAAGRDAALVFVRKSGEPLTRGVPGLYTRDGYRQFLAHRDLAVAGVVKDNWILGKDEAVTDPAAIEQLNAQVLELYYDDYIRRWDAFLSDVGIVPFRDLDQAARVVNLLAQPTSPLKKFLVTATNETTLSGVKQGSLVDSAKSKLDSVKQKLESALASADDAAPATAAAPVQNPVDLHFEALHQMAAAGAGGVSPLDAQLASLNEVFVYLDAANTARRQGAPAPASDALTKLKQGAEGKPAPLAAMLTGVADSGSSLTLGSERGRLSSLWIANVASFCHQAIDGRYPLVRNAADAVTQEDFGRVFAPGGLIDDFFQHNLLPYVDTSRTRWTWRPFGNVSLGIPDDVLAQFQRAAKIRDAFFAGGGKMASARFELKPVTMDPAVTQFTLDLDGQTLTYGHGPTRSTAFQWPGGKVSSTVRVDFAPPGAAGTSGYSTDGPWAWFRMIDKGVLEPTAQRDRYNLTLDLDGRKVTLELRASSVVNPFNLDALTQFRCPAKL</sequence>